<evidence type="ECO:0000313" key="2">
    <source>
        <dbReference type="EMBL" id="RCJ39351.1"/>
    </source>
</evidence>
<accession>A0A367RTZ7</accession>
<evidence type="ECO:0000259" key="1">
    <source>
        <dbReference type="Pfam" id="PF13474"/>
    </source>
</evidence>
<organism evidence="2 3">
    <name type="scientific">Nostoc punctiforme NIES-2108</name>
    <dbReference type="NCBI Taxonomy" id="1356359"/>
    <lineage>
        <taxon>Bacteria</taxon>
        <taxon>Bacillati</taxon>
        <taxon>Cyanobacteriota</taxon>
        <taxon>Cyanophyceae</taxon>
        <taxon>Nostocales</taxon>
        <taxon>Nostocaceae</taxon>
        <taxon>Nostoc</taxon>
    </lineage>
</organism>
<name>A0A367RTZ7_NOSPU</name>
<evidence type="ECO:0000313" key="3">
    <source>
        <dbReference type="Proteomes" id="UP000252085"/>
    </source>
</evidence>
<dbReference type="InterPro" id="IPR032710">
    <property type="entry name" value="NTF2-like_dom_sf"/>
</dbReference>
<protein>
    <submittedName>
        <fullName evidence="2">DUF4440 domain-containing protein</fullName>
    </submittedName>
</protein>
<feature type="domain" description="SnoaL-like" evidence="1">
    <location>
        <begin position="14"/>
        <end position="134"/>
    </location>
</feature>
<reference evidence="3" key="1">
    <citation type="submission" date="2016-04" db="EMBL/GenBank/DDBJ databases">
        <authorList>
            <person name="Tabuchi Yagui T.R."/>
        </authorList>
    </citation>
    <scope>NUCLEOTIDE SEQUENCE [LARGE SCALE GENOMIC DNA]</scope>
</reference>
<dbReference type="EMBL" id="LXQE01000096">
    <property type="protein sequence ID" value="RCJ39351.1"/>
    <property type="molecule type" value="Genomic_DNA"/>
</dbReference>
<dbReference type="Gene3D" id="3.10.450.50">
    <property type="match status" value="1"/>
</dbReference>
<gene>
    <name evidence="2" type="ORF">A6769_06155</name>
</gene>
<dbReference type="SUPFAM" id="SSF54427">
    <property type="entry name" value="NTF2-like"/>
    <property type="match status" value="1"/>
</dbReference>
<dbReference type="Proteomes" id="UP000252085">
    <property type="component" value="Unassembled WGS sequence"/>
</dbReference>
<dbReference type="Pfam" id="PF13474">
    <property type="entry name" value="SnoaL_3"/>
    <property type="match status" value="1"/>
</dbReference>
<sequence length="147" mass="16967">MTTKSTIATNEVQIRQLIAEQQRAICAKDVEQIMSHYATEVIIFDVKPPFQTQGKDAWGQVWSECLPYFPDTFEIETRDLKITVSEDLAVAHWLFRFTGTQDHPAMQTWMRITAVCQKNQGEWQILHEHLSVPFDPETSQAVFTLNP</sequence>
<dbReference type="InterPro" id="IPR037401">
    <property type="entry name" value="SnoaL-like"/>
</dbReference>
<dbReference type="AlphaFoldDB" id="A0A367RTZ7"/>
<comment type="caution">
    <text evidence="2">The sequence shown here is derived from an EMBL/GenBank/DDBJ whole genome shotgun (WGS) entry which is preliminary data.</text>
</comment>
<proteinExistence type="predicted"/>